<dbReference type="Gene3D" id="2.40.170.20">
    <property type="entry name" value="TonB-dependent receptor, beta-barrel domain"/>
    <property type="match status" value="1"/>
</dbReference>
<keyword evidence="2 4" id="KW-0472">Membrane</keyword>
<proteinExistence type="inferred from homology"/>
<accession>A0ABV7FGG6</accession>
<feature type="chain" id="PRO_5045376708" evidence="6">
    <location>
        <begin position="32"/>
        <end position="1060"/>
    </location>
</feature>
<evidence type="ECO:0000256" key="4">
    <source>
        <dbReference type="RuleBase" id="RU003357"/>
    </source>
</evidence>
<evidence type="ECO:0000256" key="6">
    <source>
        <dbReference type="SAM" id="SignalP"/>
    </source>
</evidence>
<keyword evidence="6" id="KW-0732">Signal</keyword>
<evidence type="ECO:0000256" key="1">
    <source>
        <dbReference type="ARBA" id="ARBA00004442"/>
    </source>
</evidence>
<dbReference type="InterPro" id="IPR036942">
    <property type="entry name" value="Beta-barrel_TonB_sf"/>
</dbReference>
<evidence type="ECO:0000313" key="10">
    <source>
        <dbReference type="Proteomes" id="UP001595555"/>
    </source>
</evidence>
<dbReference type="PANTHER" id="PTHR40980:SF3">
    <property type="entry name" value="TONB-DEPENDENT RECEPTOR-LIKE BETA-BARREL DOMAIN-CONTAINING PROTEIN"/>
    <property type="match status" value="1"/>
</dbReference>
<sequence>MSYPNGFNPRRKALVLAISCALGGLSTATFAQEAPAADENLEEVIVKGVRASQAKAIDIKRGSAVVVDSIVAEDIGKLPDMTITDSLQRVTGVQIKREANEGTSLNIRGMPQVLTTLNGEQFLSPWNITDVGANYSDVPASMIRGVDVYKSQGANAIPGGISGVVDLKTIRPLSLEEGITANLRLEASQGERSDKEMKSDGTTGSRSPDDNINLFVGYKPNDRMAVTLGAYTSSTYNANYQMSQTQAFAFLDKRNGTPIDPSDINGDGDLVNDWYMVPTNYGVESSFMEREREGGSTSIEVELNDYFTLRGDVFYTKMEQFDRYVKASFDGADTPWAYSVNGDLRGPDNAFGEEYAAFAPDVQYKENGLYNVILPGSVVSPAGQFTYVDDQGQTQTRDLHTLRVAEILSSSFGSTSGTRINRTGAINSNIQLDYDNQDNIKASVRYIYAEAEKESRFANLQQGTPAWHWVDADGVNGKDVIKPYRVTVDYRGEFPSFSYTADLADASNLTYYQAMADGNNTDATLNVLRGDLSYQLDLGILASVDVGARYGVRDAEYTKFYYVTPTGRYSNDQRIPLAKRNQLYSGNLIWQRYPDFRTFDYNLENQALRDAGLYDNGFRANDPLIVPFTDFGPFKGFENGVAAVNPAAWDNPLDFMNRLYPGTKTVDDPAYAYRVEEASTATYVQLNLDDAEGVFGIPYSGNLGLHVMRTDRTVDRNNIPEVLDIYNSIGAADYQKLAFVYDVETSKRSFTQYLPSLNLNFFPSDDVILRFGAAKTTSRNNLENVGAGLSLWLSQCPKTDENGNRVMFVNGSGQLEGENVTCTGGGSDQGNIDIKPWEANVYNTSAEWYFAENSIVGLGVFLIDVNTAVQSFQERRSFVDADGIDRGNTGNVWVSRNVGASNLYGVELGYKQPFTFLPSILSSTGIEFNYTYSESDSGDEDLYDNSLPLQSNSKHQSNLILWYDKNGINVRLAYNWKSEEYEGRAGLNTSGQPLNLGNWIEPTGYLDLSVNYWLNEHVSFSLSGTNLTEQSKKSYAQFEDQLQSIWVQERRFNAGVTFTY</sequence>
<feature type="domain" description="TonB-dependent receptor plug" evidence="8">
    <location>
        <begin position="61"/>
        <end position="164"/>
    </location>
</feature>
<keyword evidence="3" id="KW-0998">Cell outer membrane</keyword>
<dbReference type="SUPFAM" id="SSF56935">
    <property type="entry name" value="Porins"/>
    <property type="match status" value="1"/>
</dbReference>
<keyword evidence="9" id="KW-0675">Receptor</keyword>
<feature type="compositionally biased region" description="Basic and acidic residues" evidence="5">
    <location>
        <begin position="189"/>
        <end position="199"/>
    </location>
</feature>
<name>A0ABV7FGG6_9GAMM</name>
<dbReference type="RefSeq" id="WP_378118329.1">
    <property type="nucleotide sequence ID" value="NZ_JBHRTF010000004.1"/>
</dbReference>
<organism evidence="9 10">
    <name type="scientific">Cellvibrio fontiphilus</name>
    <dbReference type="NCBI Taxonomy" id="1815559"/>
    <lineage>
        <taxon>Bacteria</taxon>
        <taxon>Pseudomonadati</taxon>
        <taxon>Pseudomonadota</taxon>
        <taxon>Gammaproteobacteria</taxon>
        <taxon>Cellvibrionales</taxon>
        <taxon>Cellvibrionaceae</taxon>
        <taxon>Cellvibrio</taxon>
    </lineage>
</organism>
<evidence type="ECO:0000256" key="3">
    <source>
        <dbReference type="ARBA" id="ARBA00023237"/>
    </source>
</evidence>
<keyword evidence="10" id="KW-1185">Reference proteome</keyword>
<dbReference type="Proteomes" id="UP001595555">
    <property type="component" value="Unassembled WGS sequence"/>
</dbReference>
<evidence type="ECO:0000259" key="8">
    <source>
        <dbReference type="Pfam" id="PF07715"/>
    </source>
</evidence>
<dbReference type="InterPro" id="IPR037066">
    <property type="entry name" value="Plug_dom_sf"/>
</dbReference>
<dbReference type="InterPro" id="IPR000531">
    <property type="entry name" value="Beta-barrel_TonB"/>
</dbReference>
<keyword evidence="4" id="KW-0798">TonB box</keyword>
<feature type="domain" description="TonB-dependent receptor-like beta-barrel" evidence="7">
    <location>
        <begin position="491"/>
        <end position="1027"/>
    </location>
</feature>
<evidence type="ECO:0000259" key="7">
    <source>
        <dbReference type="Pfam" id="PF00593"/>
    </source>
</evidence>
<dbReference type="Gene3D" id="2.170.130.10">
    <property type="entry name" value="TonB-dependent receptor, plug domain"/>
    <property type="match status" value="1"/>
</dbReference>
<evidence type="ECO:0000313" key="9">
    <source>
        <dbReference type="EMBL" id="MFC3115728.1"/>
    </source>
</evidence>
<evidence type="ECO:0000256" key="5">
    <source>
        <dbReference type="SAM" id="MobiDB-lite"/>
    </source>
</evidence>
<dbReference type="InterPro" id="IPR012910">
    <property type="entry name" value="Plug_dom"/>
</dbReference>
<dbReference type="EMBL" id="JBHRTF010000004">
    <property type="protein sequence ID" value="MFC3115728.1"/>
    <property type="molecule type" value="Genomic_DNA"/>
</dbReference>
<feature type="region of interest" description="Disordered" evidence="5">
    <location>
        <begin position="184"/>
        <end position="211"/>
    </location>
</feature>
<comment type="subcellular location">
    <subcellularLocation>
        <location evidence="1 4">Cell outer membrane</location>
    </subcellularLocation>
</comment>
<dbReference type="PANTHER" id="PTHR40980">
    <property type="entry name" value="PLUG DOMAIN-CONTAINING PROTEIN"/>
    <property type="match status" value="1"/>
</dbReference>
<gene>
    <name evidence="9" type="ORF">ACFODX_09190</name>
</gene>
<dbReference type="InterPro" id="IPR010104">
    <property type="entry name" value="TonB_rcpt_bac"/>
</dbReference>
<comment type="caution">
    <text evidence="9">The sequence shown here is derived from an EMBL/GenBank/DDBJ whole genome shotgun (WGS) entry which is preliminary data.</text>
</comment>
<reference evidence="10" key="1">
    <citation type="journal article" date="2019" name="Int. J. Syst. Evol. Microbiol.">
        <title>The Global Catalogue of Microorganisms (GCM) 10K type strain sequencing project: providing services to taxonomists for standard genome sequencing and annotation.</title>
        <authorList>
            <consortium name="The Broad Institute Genomics Platform"/>
            <consortium name="The Broad Institute Genome Sequencing Center for Infectious Disease"/>
            <person name="Wu L."/>
            <person name="Ma J."/>
        </authorList>
    </citation>
    <scope>NUCLEOTIDE SEQUENCE [LARGE SCALE GENOMIC DNA]</scope>
    <source>
        <strain evidence="10">KCTC 52237</strain>
    </source>
</reference>
<dbReference type="Pfam" id="PF07715">
    <property type="entry name" value="Plug"/>
    <property type="match status" value="1"/>
</dbReference>
<dbReference type="Pfam" id="PF00593">
    <property type="entry name" value="TonB_dep_Rec_b-barrel"/>
    <property type="match status" value="1"/>
</dbReference>
<evidence type="ECO:0000256" key="2">
    <source>
        <dbReference type="ARBA" id="ARBA00023136"/>
    </source>
</evidence>
<dbReference type="NCBIfam" id="TIGR01782">
    <property type="entry name" value="TonB-Xanth-Caul"/>
    <property type="match status" value="1"/>
</dbReference>
<protein>
    <submittedName>
        <fullName evidence="9">TonB-dependent receptor</fullName>
    </submittedName>
</protein>
<comment type="similarity">
    <text evidence="4">Belongs to the TonB-dependent receptor family.</text>
</comment>
<feature type="signal peptide" evidence="6">
    <location>
        <begin position="1"/>
        <end position="31"/>
    </location>
</feature>